<protein>
    <submittedName>
        <fullName evidence="2">Uncharacterized protein</fullName>
    </submittedName>
</protein>
<evidence type="ECO:0000313" key="2">
    <source>
        <dbReference type="EMBL" id="QHT88638.1"/>
    </source>
</evidence>
<feature type="compositionally biased region" description="Basic residues" evidence="1">
    <location>
        <begin position="540"/>
        <end position="555"/>
    </location>
</feature>
<dbReference type="SUPFAM" id="SSF53448">
    <property type="entry name" value="Nucleotide-diphospho-sugar transferases"/>
    <property type="match status" value="1"/>
</dbReference>
<feature type="region of interest" description="Disordered" evidence="1">
    <location>
        <begin position="488"/>
        <end position="584"/>
    </location>
</feature>
<reference evidence="2" key="1">
    <citation type="journal article" date="2020" name="Nature">
        <title>Giant virus diversity and host interactions through global metagenomics.</title>
        <authorList>
            <person name="Schulz F."/>
            <person name="Roux S."/>
            <person name="Paez-Espino D."/>
            <person name="Jungbluth S."/>
            <person name="Walsh D.A."/>
            <person name="Denef V.J."/>
            <person name="McMahon K.D."/>
            <person name="Konstantinidis K.T."/>
            <person name="Eloe-Fadrosh E.A."/>
            <person name="Kyrpides N.C."/>
            <person name="Woyke T."/>
        </authorList>
    </citation>
    <scope>NUCLEOTIDE SEQUENCE</scope>
    <source>
        <strain evidence="2">GVMAG-M-3300023184-51</strain>
    </source>
</reference>
<dbReference type="Gene3D" id="3.90.550.10">
    <property type="entry name" value="Spore Coat Polysaccharide Biosynthesis Protein SpsA, Chain A"/>
    <property type="match status" value="1"/>
</dbReference>
<feature type="compositionally biased region" description="Basic residues" evidence="1">
    <location>
        <begin position="515"/>
        <end position="529"/>
    </location>
</feature>
<sequence>MSQKQGAYSQNRAPPGVRMNAYQRAPVQKKVEDETKAPVETYVSAFSRAPVQKKVEPPLPSQMTTQQFADEQARMTKQFYDDKAPLPSQITTQQFADDRARRAKQFYDEKALSKAVETKTPVETYVSAFSRAPKKQVETKPIQESSYGKSPALQAHIANLRESASVAYKAKEEPKEEKALAVAVARAKKCAFAIIHFGKNPVYLEYELYFLKMLRQYTNNDIIYLYSVNDTPDSFVDAVRPLVTSVVPYDDNGITFNVTFSSGYTNFNTLRTCNFIFAYTLEQYDTVCIVESDMVIMKPIDSIFDFKTPAALTYHIGDERLKFNMQLSTNPSEVLAICKERNGIGINGGVMLINPSKALFETYKSKIPDIVSHECKYPNETLFEYVNNKYYNLPVQYNLSHFLAKPYKLQNYGLRANDIVVYHFNETKYKHLDIIKNPMDENGDNWLDIIQKDKKYDIKKLPILHYKNTVYDKYREEIEPLLANLAKPSKKERTPVSSKKDEIRPISPLPIKSKSSTKSKSKSSTKSKSKSSSNSSNSSKTKKPKCPKGTRRSKKTGNCEPYTKQARCPKGTRRNKKTGNCEPK</sequence>
<dbReference type="AlphaFoldDB" id="A0A6C0I6K2"/>
<organism evidence="2">
    <name type="scientific">viral metagenome</name>
    <dbReference type="NCBI Taxonomy" id="1070528"/>
    <lineage>
        <taxon>unclassified sequences</taxon>
        <taxon>metagenomes</taxon>
        <taxon>organismal metagenomes</taxon>
    </lineage>
</organism>
<name>A0A6C0I6K2_9ZZZZ</name>
<evidence type="ECO:0000256" key="1">
    <source>
        <dbReference type="SAM" id="MobiDB-lite"/>
    </source>
</evidence>
<proteinExistence type="predicted"/>
<dbReference type="EMBL" id="MN740120">
    <property type="protein sequence ID" value="QHT88638.1"/>
    <property type="molecule type" value="Genomic_DNA"/>
</dbReference>
<dbReference type="InterPro" id="IPR029044">
    <property type="entry name" value="Nucleotide-diphossugar_trans"/>
</dbReference>
<feature type="compositionally biased region" description="Basic and acidic residues" evidence="1">
    <location>
        <begin position="489"/>
        <end position="504"/>
    </location>
</feature>
<dbReference type="InterPro" id="IPR050587">
    <property type="entry name" value="GNT1/Glycosyltrans_8"/>
</dbReference>
<feature type="region of interest" description="Disordered" evidence="1">
    <location>
        <begin position="1"/>
        <end position="34"/>
    </location>
</feature>
<accession>A0A6C0I6K2</accession>
<dbReference type="PANTHER" id="PTHR11183">
    <property type="entry name" value="GLYCOGENIN SUBFAMILY MEMBER"/>
    <property type="match status" value="1"/>
</dbReference>
<feature type="compositionally biased region" description="Low complexity" evidence="1">
    <location>
        <begin position="530"/>
        <end position="539"/>
    </location>
</feature>
<feature type="compositionally biased region" description="Polar residues" evidence="1">
    <location>
        <begin position="1"/>
        <end position="12"/>
    </location>
</feature>